<evidence type="ECO:0000313" key="2">
    <source>
        <dbReference type="EMBL" id="KLI02007.1"/>
    </source>
</evidence>
<name>A0A0U1QMG8_9BACL</name>
<dbReference type="GO" id="GO:0016757">
    <property type="term" value="F:glycosyltransferase activity"/>
    <property type="evidence" value="ECO:0007669"/>
    <property type="project" value="InterPro"/>
</dbReference>
<accession>A0A0U1QMG8</accession>
<keyword evidence="3" id="KW-1185">Reference proteome</keyword>
<evidence type="ECO:0000313" key="3">
    <source>
        <dbReference type="Proteomes" id="UP000035553"/>
    </source>
</evidence>
<dbReference type="Pfam" id="PF00534">
    <property type="entry name" value="Glycos_transf_1"/>
    <property type="match status" value="1"/>
</dbReference>
<dbReference type="EMBL" id="AFVQ02000140">
    <property type="protein sequence ID" value="KLI02007.1"/>
    <property type="molecule type" value="Genomic_DNA"/>
</dbReference>
<dbReference type="STRING" id="1069536.SINU_10395"/>
<dbReference type="CDD" id="cd03801">
    <property type="entry name" value="GT4_PimA-like"/>
    <property type="match status" value="1"/>
</dbReference>
<sequence>MRLAIIGNESKPIPATEGGAVETIIDTFIQYNEKYINNKIDIYSKYNALSLKKAKRYRFTRGIYVNLKYQNSFLIKVNRKLNIINYKKIYINNVIGQMKGHSYDWIIVENRPDFVLPLREAFSDSKIALHMHNEHLTFRTVNAKKIIKALNKIIAVSDFIANKIKSIDINYAWKVTTLTNRVDINKFAPRYKDNGLCQKFNIDNQITTIVIHGRIVKEKGILEAIKAFKVARQFVSGLKLIIIGDIKNANRKYYRLLKEEINKTNNKESIVFTGYVSHNSVPDYLNLSDIILLPSIWNEPCSLSILESLAIGKSLITTRTGGTPEIVPNNCGILVKIDNSLVQQLAKDVVYLAKNKAKRNFYENNARKFAINNLDDRTFYNDFLKILE</sequence>
<dbReference type="AlphaFoldDB" id="A0A0U1QMG8"/>
<comment type="caution">
    <text evidence="2">The sequence shown here is derived from an EMBL/GenBank/DDBJ whole genome shotgun (WGS) entry which is preliminary data.</text>
</comment>
<dbReference type="PANTHER" id="PTHR12526">
    <property type="entry name" value="GLYCOSYLTRANSFERASE"/>
    <property type="match status" value="1"/>
</dbReference>
<proteinExistence type="predicted"/>
<reference evidence="2 3" key="1">
    <citation type="journal article" date="2011" name="J. Bacteriol.">
        <title>Draft genome sequence of Sporolactobacillus inulinus strain CASD, an efficient D-lactic acid-producing bacterium with high-concentration lactate tolerance capability.</title>
        <authorList>
            <person name="Yu B."/>
            <person name="Su F."/>
            <person name="Wang L."/>
            <person name="Xu K."/>
            <person name="Zhao B."/>
            <person name="Xu P."/>
        </authorList>
    </citation>
    <scope>NUCLEOTIDE SEQUENCE [LARGE SCALE GENOMIC DNA]</scope>
    <source>
        <strain evidence="2 3">CASD</strain>
    </source>
</reference>
<dbReference type="Proteomes" id="UP000035553">
    <property type="component" value="Unassembled WGS sequence"/>
</dbReference>
<dbReference type="OrthoDB" id="139410at2"/>
<feature type="domain" description="Glycosyl transferase family 1" evidence="1">
    <location>
        <begin position="199"/>
        <end position="368"/>
    </location>
</feature>
<gene>
    <name evidence="2" type="ORF">SINU_10395</name>
</gene>
<dbReference type="SUPFAM" id="SSF53756">
    <property type="entry name" value="UDP-Glycosyltransferase/glycogen phosphorylase"/>
    <property type="match status" value="1"/>
</dbReference>
<dbReference type="InterPro" id="IPR001296">
    <property type="entry name" value="Glyco_trans_1"/>
</dbReference>
<evidence type="ECO:0000259" key="1">
    <source>
        <dbReference type="Pfam" id="PF00534"/>
    </source>
</evidence>
<dbReference type="RefSeq" id="WP_010027299.1">
    <property type="nucleotide sequence ID" value="NZ_AFVQ02000140.1"/>
</dbReference>
<organism evidence="2 3">
    <name type="scientific">Sporolactobacillus inulinus CASD</name>
    <dbReference type="NCBI Taxonomy" id="1069536"/>
    <lineage>
        <taxon>Bacteria</taxon>
        <taxon>Bacillati</taxon>
        <taxon>Bacillota</taxon>
        <taxon>Bacilli</taxon>
        <taxon>Bacillales</taxon>
        <taxon>Sporolactobacillaceae</taxon>
        <taxon>Sporolactobacillus</taxon>
    </lineage>
</organism>
<dbReference type="Gene3D" id="3.40.50.2000">
    <property type="entry name" value="Glycogen Phosphorylase B"/>
    <property type="match status" value="2"/>
</dbReference>
<protein>
    <recommendedName>
        <fullName evidence="1">Glycosyl transferase family 1 domain-containing protein</fullName>
    </recommendedName>
</protein>